<sequence>MVEERAEVVYDIGYGYGNPCRYLQEVFRSFLRCLGLEKQEGKERNTSGGVGGRDTGGGDGDGDGDGDGGGGEVDPPTTSPIMDPTDEPMSTRRLTRRPPPPRGPISSGGGGQTN</sequence>
<proteinExistence type="predicted"/>
<protein>
    <submittedName>
        <fullName evidence="3">Uncharacterized protein</fullName>
    </submittedName>
</protein>
<reference evidence="2 4" key="1">
    <citation type="journal article" date="2017" name="Nature">
        <title>The sunflower genome provides insights into oil metabolism, flowering and Asterid evolution.</title>
        <authorList>
            <person name="Badouin H."/>
            <person name="Gouzy J."/>
            <person name="Grassa C.J."/>
            <person name="Murat F."/>
            <person name="Staton S.E."/>
            <person name="Cottret L."/>
            <person name="Lelandais-Briere C."/>
            <person name="Owens G.L."/>
            <person name="Carrere S."/>
            <person name="Mayjonade B."/>
            <person name="Legrand L."/>
            <person name="Gill N."/>
            <person name="Kane N.C."/>
            <person name="Bowers J.E."/>
            <person name="Hubner S."/>
            <person name="Bellec A."/>
            <person name="Berard A."/>
            <person name="Berges H."/>
            <person name="Blanchet N."/>
            <person name="Boniface M.C."/>
            <person name="Brunel D."/>
            <person name="Catrice O."/>
            <person name="Chaidir N."/>
            <person name="Claudel C."/>
            <person name="Donnadieu C."/>
            <person name="Faraut T."/>
            <person name="Fievet G."/>
            <person name="Helmstetter N."/>
            <person name="King M."/>
            <person name="Knapp S.J."/>
            <person name="Lai Z."/>
            <person name="Le Paslier M.C."/>
            <person name="Lippi Y."/>
            <person name="Lorenzon L."/>
            <person name="Mandel J.R."/>
            <person name="Marage G."/>
            <person name="Marchand G."/>
            <person name="Marquand E."/>
            <person name="Bret-Mestries E."/>
            <person name="Morien E."/>
            <person name="Nambeesan S."/>
            <person name="Nguyen T."/>
            <person name="Pegot-Espagnet P."/>
            <person name="Pouilly N."/>
            <person name="Raftis F."/>
            <person name="Sallet E."/>
            <person name="Schiex T."/>
            <person name="Thomas J."/>
            <person name="Vandecasteele C."/>
            <person name="Vares D."/>
            <person name="Vear F."/>
            <person name="Vautrin S."/>
            <person name="Crespi M."/>
            <person name="Mangin B."/>
            <person name="Burke J.M."/>
            <person name="Salse J."/>
            <person name="Munos S."/>
            <person name="Vincourt P."/>
            <person name="Rieseberg L.H."/>
            <person name="Langlade N.B."/>
        </authorList>
    </citation>
    <scope>NUCLEOTIDE SEQUENCE [LARGE SCALE GENOMIC DNA]</scope>
    <source>
        <strain evidence="4">cv. SF193</strain>
        <tissue evidence="2">Leaves</tissue>
    </source>
</reference>
<reference evidence="2" key="3">
    <citation type="submission" date="2020-06" db="EMBL/GenBank/DDBJ databases">
        <title>Helianthus annuus Genome sequencing and assembly Release 2.</title>
        <authorList>
            <person name="Gouzy J."/>
            <person name="Langlade N."/>
            <person name="Munos S."/>
        </authorList>
    </citation>
    <scope>NUCLEOTIDE SEQUENCE</scope>
    <source>
        <tissue evidence="2">Leaves</tissue>
    </source>
</reference>
<accession>A0A251UTN8</accession>
<keyword evidence="4" id="KW-1185">Reference proteome</keyword>
<dbReference type="EMBL" id="CM007894">
    <property type="protein sequence ID" value="OTG26750.1"/>
    <property type="molecule type" value="Genomic_DNA"/>
</dbReference>
<dbReference type="Proteomes" id="UP000215914">
    <property type="component" value="Chromosome 5"/>
</dbReference>
<dbReference type="AlphaFoldDB" id="A0A251UTN8"/>
<feature type="region of interest" description="Disordered" evidence="1">
    <location>
        <begin position="37"/>
        <end position="114"/>
    </location>
</feature>
<name>A0A251UTN8_HELAN</name>
<gene>
    <name evidence="3" type="ORF">HannXRQ_Chr05g0162131</name>
    <name evidence="2" type="ORF">HanXRQr2_Chr05g0236411</name>
</gene>
<dbReference type="Gramene" id="mRNA:HanXRQr2_Chr05g0236411">
    <property type="protein sequence ID" value="mRNA:HanXRQr2_Chr05g0236411"/>
    <property type="gene ID" value="HanXRQr2_Chr05g0236411"/>
</dbReference>
<dbReference type="InParanoid" id="A0A251UTN8"/>
<evidence type="ECO:0000313" key="2">
    <source>
        <dbReference type="EMBL" id="KAF5807684.1"/>
    </source>
</evidence>
<organism evidence="3 4">
    <name type="scientific">Helianthus annuus</name>
    <name type="common">Common sunflower</name>
    <dbReference type="NCBI Taxonomy" id="4232"/>
    <lineage>
        <taxon>Eukaryota</taxon>
        <taxon>Viridiplantae</taxon>
        <taxon>Streptophyta</taxon>
        <taxon>Embryophyta</taxon>
        <taxon>Tracheophyta</taxon>
        <taxon>Spermatophyta</taxon>
        <taxon>Magnoliopsida</taxon>
        <taxon>eudicotyledons</taxon>
        <taxon>Gunneridae</taxon>
        <taxon>Pentapetalae</taxon>
        <taxon>asterids</taxon>
        <taxon>campanulids</taxon>
        <taxon>Asterales</taxon>
        <taxon>Asteraceae</taxon>
        <taxon>Asteroideae</taxon>
        <taxon>Heliantheae alliance</taxon>
        <taxon>Heliantheae</taxon>
        <taxon>Helianthus</taxon>
    </lineage>
</organism>
<dbReference type="EMBL" id="MNCJ02000320">
    <property type="protein sequence ID" value="KAF5807684.1"/>
    <property type="molecule type" value="Genomic_DNA"/>
</dbReference>
<evidence type="ECO:0000313" key="4">
    <source>
        <dbReference type="Proteomes" id="UP000215914"/>
    </source>
</evidence>
<reference evidence="3" key="2">
    <citation type="submission" date="2017-02" db="EMBL/GenBank/DDBJ databases">
        <title>Sunflower complete genome.</title>
        <authorList>
            <person name="Langlade N."/>
            <person name="Munos S."/>
        </authorList>
    </citation>
    <scope>NUCLEOTIDE SEQUENCE [LARGE SCALE GENOMIC DNA]</scope>
    <source>
        <tissue evidence="3">Leaves</tissue>
    </source>
</reference>
<evidence type="ECO:0000256" key="1">
    <source>
        <dbReference type="SAM" id="MobiDB-lite"/>
    </source>
</evidence>
<dbReference type="OrthoDB" id="1742553at2759"/>
<feature type="compositionally biased region" description="Gly residues" evidence="1">
    <location>
        <begin position="48"/>
        <end position="59"/>
    </location>
</feature>
<evidence type="ECO:0000313" key="3">
    <source>
        <dbReference type="EMBL" id="OTG26750.1"/>
    </source>
</evidence>